<sequence length="615" mass="69723">MFKYPLSVTVDTNIFDAAKFDLSENSTIRLLENYVKDGKIQVVLSDIVIRESKKHISDQIKRVCGIIRQSRTDILKVSTENLIKYVGLNEILNVVRNKDALTAKGEQIFDNFVSAINAEILGAELIDVNSILEDYFRTIPPFENSEKKKNEFPDAFIAQQIKKRFGNDETVAIISKDKGFIKACGQAENHIFFDSLGSLYDAINKESAAYNETISVIKDIQLQISSSILKYIKENENIEVQGLSVDSSGLVSGYDYADYWLHSVSNISFVIHSVDEISENDSIVTLICKANISADCYYDDYDNSPWDPEEKEYVKEYVYIETIKIREEHTPHFGCRIKINRKTKSSNVFPFTIILGGDSRTNLYVVDKISDENEDEINAMDRESLGFQPLGSYASYLEDNLSDSEFSAEVVGRFEKMNDLYRKYEDCSTIYDLFLSDLDSKEIIKAVYENIFDISDIPHIDDIENLTSSEIESIKNWANIQYERTSEIAEISLLPNSLDFGKTVIMKGVNGSEAYFSIDSNQVNPSEGDEEIINVQFSTGYGMPKNGYIKLTVGYLKFDEDGGASEGISDEIEYVYDSVLKELDAFIDEQTYLTEKDTQISESINNAISNVHKQI</sequence>
<dbReference type="Pfam" id="PF16289">
    <property type="entry name" value="PIN_12"/>
    <property type="match status" value="1"/>
</dbReference>
<evidence type="ECO:0000313" key="3">
    <source>
        <dbReference type="Proteomes" id="UP000461506"/>
    </source>
</evidence>
<dbReference type="AlphaFoldDB" id="A0A844DVE9"/>
<protein>
    <recommendedName>
        <fullName evidence="1">DUF4935 domain-containing protein</fullName>
    </recommendedName>
</protein>
<evidence type="ECO:0000313" key="2">
    <source>
        <dbReference type="EMBL" id="MSC64370.1"/>
    </source>
</evidence>
<reference evidence="2 3" key="1">
    <citation type="journal article" date="2019" name="Nat. Med.">
        <title>A library of human gut bacterial isolates paired with longitudinal multiomics data enables mechanistic microbiome research.</title>
        <authorList>
            <person name="Poyet M."/>
            <person name="Groussin M."/>
            <person name="Gibbons S.M."/>
            <person name="Avila-Pacheco J."/>
            <person name="Jiang X."/>
            <person name="Kearney S.M."/>
            <person name="Perrotta A.R."/>
            <person name="Berdy B."/>
            <person name="Zhao S."/>
            <person name="Lieberman T.D."/>
            <person name="Swanson P.K."/>
            <person name="Smith M."/>
            <person name="Roesemann S."/>
            <person name="Alexander J.E."/>
            <person name="Rich S.A."/>
            <person name="Livny J."/>
            <person name="Vlamakis H."/>
            <person name="Clish C."/>
            <person name="Bullock K."/>
            <person name="Deik A."/>
            <person name="Scott J."/>
            <person name="Pierce K.A."/>
            <person name="Xavier R.J."/>
            <person name="Alm E.J."/>
        </authorList>
    </citation>
    <scope>NUCLEOTIDE SEQUENCE [LARGE SCALE GENOMIC DNA]</scope>
    <source>
        <strain evidence="2 3">BIOML-A1</strain>
    </source>
</reference>
<gene>
    <name evidence="2" type="ORF">GKD95_13815</name>
</gene>
<dbReference type="Proteomes" id="UP000461506">
    <property type="component" value="Unassembled WGS sequence"/>
</dbReference>
<comment type="caution">
    <text evidence="2">The sequence shown here is derived from an EMBL/GenBank/DDBJ whole genome shotgun (WGS) entry which is preliminary data.</text>
</comment>
<feature type="domain" description="DUF4935" evidence="1">
    <location>
        <begin position="8"/>
        <end position="180"/>
    </location>
</feature>
<accession>A0A844DVE9</accession>
<organism evidence="2 3">
    <name type="scientific">Faecalibacterium prausnitzii</name>
    <dbReference type="NCBI Taxonomy" id="853"/>
    <lineage>
        <taxon>Bacteria</taxon>
        <taxon>Bacillati</taxon>
        <taxon>Bacillota</taxon>
        <taxon>Clostridia</taxon>
        <taxon>Eubacteriales</taxon>
        <taxon>Oscillospiraceae</taxon>
        <taxon>Faecalibacterium</taxon>
    </lineage>
</organism>
<dbReference type="InterPro" id="IPR032557">
    <property type="entry name" value="DUF4935"/>
</dbReference>
<dbReference type="RefSeq" id="WP_154277753.1">
    <property type="nucleotide sequence ID" value="NZ_WKQN01000023.1"/>
</dbReference>
<dbReference type="EMBL" id="WKQN01000023">
    <property type="protein sequence ID" value="MSC64370.1"/>
    <property type="molecule type" value="Genomic_DNA"/>
</dbReference>
<evidence type="ECO:0000259" key="1">
    <source>
        <dbReference type="Pfam" id="PF16289"/>
    </source>
</evidence>
<name>A0A844DVE9_9FIRM</name>
<proteinExistence type="predicted"/>